<dbReference type="GO" id="GO:0006400">
    <property type="term" value="P:tRNA modification"/>
    <property type="evidence" value="ECO:0007669"/>
    <property type="project" value="UniProtKB-UniRule"/>
</dbReference>
<comment type="similarity">
    <text evidence="8">Belongs to the tRNA(Ile)-lysidine synthase family.</text>
</comment>
<dbReference type="HAMAP" id="MF_01161">
    <property type="entry name" value="tRNA_Ile_lys_synt"/>
    <property type="match status" value="1"/>
</dbReference>
<feature type="binding site" evidence="8">
    <location>
        <begin position="26"/>
        <end position="31"/>
    </location>
    <ligand>
        <name>ATP</name>
        <dbReference type="ChEBI" id="CHEBI:30616"/>
    </ligand>
</feature>
<dbReference type="NCBIfam" id="TIGR02432">
    <property type="entry name" value="lysidine_TilS_N"/>
    <property type="match status" value="1"/>
</dbReference>
<protein>
    <recommendedName>
        <fullName evidence="8">tRNA(Ile)-lysidine synthase</fullName>
        <ecNumber evidence="8">6.3.4.19</ecNumber>
    </recommendedName>
    <alternativeName>
        <fullName evidence="8">tRNA(Ile)-2-lysyl-cytidine synthase</fullName>
    </alternativeName>
    <alternativeName>
        <fullName evidence="8">tRNA(Ile)-lysidine synthetase</fullName>
    </alternativeName>
</protein>
<dbReference type="PANTHER" id="PTHR43033:SF1">
    <property type="entry name" value="TRNA(ILE)-LYSIDINE SYNTHASE-RELATED"/>
    <property type="match status" value="1"/>
</dbReference>
<keyword evidence="4 8" id="KW-0819">tRNA processing</keyword>
<keyword evidence="2 8" id="KW-0963">Cytoplasm</keyword>
<comment type="function">
    <text evidence="8">Ligates lysine onto the cytidine present at position 34 of the AUA codon-specific tRNA(Ile) that contains the anticodon CAU, in an ATP-dependent manner. Cytidine is converted to lysidine, thus changing the amino acid specificity of the tRNA from methionine to isoleucine.</text>
</comment>
<evidence type="ECO:0000259" key="9">
    <source>
        <dbReference type="SMART" id="SM00977"/>
    </source>
</evidence>
<dbReference type="CDD" id="cd01992">
    <property type="entry name" value="TilS_N"/>
    <property type="match status" value="1"/>
</dbReference>
<evidence type="ECO:0000256" key="3">
    <source>
        <dbReference type="ARBA" id="ARBA00022598"/>
    </source>
</evidence>
<dbReference type="InterPro" id="IPR012795">
    <property type="entry name" value="tRNA_Ile_lys_synt_N"/>
</dbReference>
<comment type="subcellular location">
    <subcellularLocation>
        <location evidence="1 8">Cytoplasm</location>
    </subcellularLocation>
</comment>
<gene>
    <name evidence="8" type="primary">tilS</name>
    <name evidence="10" type="ORF">SAMN05444411_10983</name>
</gene>
<dbReference type="OrthoDB" id="9807403at2"/>
<dbReference type="Pfam" id="PF01171">
    <property type="entry name" value="ATP_bind_3"/>
    <property type="match status" value="1"/>
</dbReference>
<organism evidence="10 11">
    <name type="scientific">Lutibacter oricola</name>
    <dbReference type="NCBI Taxonomy" id="762486"/>
    <lineage>
        <taxon>Bacteria</taxon>
        <taxon>Pseudomonadati</taxon>
        <taxon>Bacteroidota</taxon>
        <taxon>Flavobacteriia</taxon>
        <taxon>Flavobacteriales</taxon>
        <taxon>Flavobacteriaceae</taxon>
        <taxon>Lutibacter</taxon>
    </lineage>
</organism>
<reference evidence="10 11" key="1">
    <citation type="submission" date="2016-10" db="EMBL/GenBank/DDBJ databases">
        <authorList>
            <person name="de Groot N.N."/>
        </authorList>
    </citation>
    <scope>NUCLEOTIDE SEQUENCE [LARGE SCALE GENOMIC DNA]</scope>
    <source>
        <strain evidence="10 11">DSM 24956</strain>
    </source>
</reference>
<dbReference type="SUPFAM" id="SSF52402">
    <property type="entry name" value="Adenine nucleotide alpha hydrolases-like"/>
    <property type="match status" value="1"/>
</dbReference>
<dbReference type="EMBL" id="FNNJ01000009">
    <property type="protein sequence ID" value="SDX77363.1"/>
    <property type="molecule type" value="Genomic_DNA"/>
</dbReference>
<dbReference type="SMART" id="SM00977">
    <property type="entry name" value="TilS_C"/>
    <property type="match status" value="1"/>
</dbReference>
<dbReference type="InterPro" id="IPR012796">
    <property type="entry name" value="Lysidine-tRNA-synth_C"/>
</dbReference>
<proteinExistence type="inferred from homology"/>
<dbReference type="SUPFAM" id="SSF56037">
    <property type="entry name" value="PheT/TilS domain"/>
    <property type="match status" value="1"/>
</dbReference>
<dbReference type="AlphaFoldDB" id="A0A1H3EF45"/>
<keyword evidence="5 8" id="KW-0547">Nucleotide-binding</keyword>
<evidence type="ECO:0000313" key="11">
    <source>
        <dbReference type="Proteomes" id="UP000199595"/>
    </source>
</evidence>
<dbReference type="STRING" id="762486.SAMN05444411_10983"/>
<keyword evidence="11" id="KW-1185">Reference proteome</keyword>
<name>A0A1H3EF45_9FLAO</name>
<dbReference type="NCBIfam" id="TIGR02433">
    <property type="entry name" value="lysidine_TilS_C"/>
    <property type="match status" value="1"/>
</dbReference>
<dbReference type="RefSeq" id="WP_090124901.1">
    <property type="nucleotide sequence ID" value="NZ_FNNJ01000009.1"/>
</dbReference>
<dbReference type="GO" id="GO:0032267">
    <property type="term" value="F:tRNA(Ile)-lysidine synthase activity"/>
    <property type="evidence" value="ECO:0007669"/>
    <property type="project" value="UniProtKB-EC"/>
</dbReference>
<evidence type="ECO:0000256" key="4">
    <source>
        <dbReference type="ARBA" id="ARBA00022694"/>
    </source>
</evidence>
<dbReference type="Proteomes" id="UP000199595">
    <property type="component" value="Unassembled WGS sequence"/>
</dbReference>
<evidence type="ECO:0000256" key="1">
    <source>
        <dbReference type="ARBA" id="ARBA00004496"/>
    </source>
</evidence>
<dbReference type="InterPro" id="IPR014729">
    <property type="entry name" value="Rossmann-like_a/b/a_fold"/>
</dbReference>
<keyword evidence="3 8" id="KW-0436">Ligase</keyword>
<evidence type="ECO:0000256" key="6">
    <source>
        <dbReference type="ARBA" id="ARBA00022840"/>
    </source>
</evidence>
<keyword evidence="6 8" id="KW-0067">ATP-binding</keyword>
<evidence type="ECO:0000313" key="10">
    <source>
        <dbReference type="EMBL" id="SDX77363.1"/>
    </source>
</evidence>
<accession>A0A1H3EF45</accession>
<dbReference type="EC" id="6.3.4.19" evidence="8"/>
<dbReference type="GO" id="GO:0005524">
    <property type="term" value="F:ATP binding"/>
    <property type="evidence" value="ECO:0007669"/>
    <property type="project" value="UniProtKB-UniRule"/>
</dbReference>
<dbReference type="GO" id="GO:0005737">
    <property type="term" value="C:cytoplasm"/>
    <property type="evidence" value="ECO:0007669"/>
    <property type="project" value="UniProtKB-SubCell"/>
</dbReference>
<comment type="domain">
    <text evidence="8">The N-terminal region contains the highly conserved SGGXDS motif, predicted to be a P-loop motif involved in ATP binding.</text>
</comment>
<evidence type="ECO:0000256" key="2">
    <source>
        <dbReference type="ARBA" id="ARBA00022490"/>
    </source>
</evidence>
<sequence length="447" mass="51624">MRTAVENHINDNLPFLKGKKILIAISGGIDSIVLTHIFHKLKFDISLAHCNFSLRGKESNKDEQFVIELGEKLKKETFTIVFNTEEYSKENNVSTQMAARDLRYNWFQKLSVENGFEYILTAHQKDDVIETFLINLTRGTGLDGLNGIPEINGNIVRPLLNFSRNEILVYATKNKLNWREDSSNSSIKYTRNKIRHKVVPVLKELNPSLLESFHNTLENLNDSRQLINDRIKAVSAKIITKIENETHYNCDEILKLNNPKAYLYEFLKDFNFTQWSDIVDLLSAQTGKQILSSTHRLLKNRDVLILTEIAKEPAPKEYEITKGTSKITTPINLKFKVEHVVNGGKSKTNAFDFFLSKTENTMTVDLDKLTFPLKLRKWQKGDYFYPIGLNGKKKLSKFFKDEKLSLLEKENTWLLTSNNEIVWVIGNRLDDRFKVSKKTQSVLTISR</sequence>
<feature type="domain" description="Lysidine-tRNA(Ile) synthetase C-terminal" evidence="9">
    <location>
        <begin position="373"/>
        <end position="445"/>
    </location>
</feature>
<dbReference type="InterPro" id="IPR011063">
    <property type="entry name" value="TilS/TtcA_N"/>
</dbReference>
<evidence type="ECO:0000256" key="5">
    <source>
        <dbReference type="ARBA" id="ARBA00022741"/>
    </source>
</evidence>
<evidence type="ECO:0000256" key="8">
    <source>
        <dbReference type="HAMAP-Rule" id="MF_01161"/>
    </source>
</evidence>
<evidence type="ECO:0000256" key="7">
    <source>
        <dbReference type="ARBA" id="ARBA00048539"/>
    </source>
</evidence>
<dbReference type="PANTHER" id="PTHR43033">
    <property type="entry name" value="TRNA(ILE)-LYSIDINE SYNTHASE-RELATED"/>
    <property type="match status" value="1"/>
</dbReference>
<dbReference type="InterPro" id="IPR012094">
    <property type="entry name" value="tRNA_Ile_lys_synt"/>
</dbReference>
<dbReference type="Gene3D" id="3.40.50.620">
    <property type="entry name" value="HUPs"/>
    <property type="match status" value="1"/>
</dbReference>
<comment type="catalytic activity">
    <reaction evidence="7 8">
        <text>cytidine(34) in tRNA(Ile2) + L-lysine + ATP = lysidine(34) in tRNA(Ile2) + AMP + diphosphate + H(+)</text>
        <dbReference type="Rhea" id="RHEA:43744"/>
        <dbReference type="Rhea" id="RHEA-COMP:10625"/>
        <dbReference type="Rhea" id="RHEA-COMP:10670"/>
        <dbReference type="ChEBI" id="CHEBI:15378"/>
        <dbReference type="ChEBI" id="CHEBI:30616"/>
        <dbReference type="ChEBI" id="CHEBI:32551"/>
        <dbReference type="ChEBI" id="CHEBI:33019"/>
        <dbReference type="ChEBI" id="CHEBI:82748"/>
        <dbReference type="ChEBI" id="CHEBI:83665"/>
        <dbReference type="ChEBI" id="CHEBI:456215"/>
        <dbReference type="EC" id="6.3.4.19"/>
    </reaction>
</comment>
<dbReference type="Pfam" id="PF11734">
    <property type="entry name" value="TilS_C"/>
    <property type="match status" value="1"/>
</dbReference>